<organism evidence="1 2">
    <name type="scientific">Gottfriedia solisilvae</name>
    <dbReference type="NCBI Taxonomy" id="1516104"/>
    <lineage>
        <taxon>Bacteria</taxon>
        <taxon>Bacillati</taxon>
        <taxon>Bacillota</taxon>
        <taxon>Bacilli</taxon>
        <taxon>Bacillales</taxon>
        <taxon>Bacillaceae</taxon>
        <taxon>Gottfriedia</taxon>
    </lineage>
</organism>
<keyword evidence="2" id="KW-1185">Reference proteome</keyword>
<evidence type="ECO:0000313" key="1">
    <source>
        <dbReference type="EMBL" id="GGI11552.1"/>
    </source>
</evidence>
<protein>
    <submittedName>
        <fullName evidence="1">Uncharacterized protein</fullName>
    </submittedName>
</protein>
<comment type="caution">
    <text evidence="1">The sequence shown here is derived from an EMBL/GenBank/DDBJ whole genome shotgun (WGS) entry which is preliminary data.</text>
</comment>
<sequence length="113" mass="13245">MKNKLKLQPLRIPSGWEVTYNTFLEIGPSNIKQDEEWLMIFTESLFQAIHKSRNILIDLGWYPEGDPKGNFGIELIKNYEWEKPLESINSKDKDEIIEKLELLMSMVEEGDIC</sequence>
<dbReference type="OrthoDB" id="3532550at2"/>
<evidence type="ECO:0000313" key="2">
    <source>
        <dbReference type="Proteomes" id="UP000626244"/>
    </source>
</evidence>
<gene>
    <name evidence="1" type="ORF">GCM10007380_08410</name>
</gene>
<reference evidence="2" key="1">
    <citation type="journal article" date="2019" name="Int. J. Syst. Evol. Microbiol.">
        <title>The Global Catalogue of Microorganisms (GCM) 10K type strain sequencing project: providing services to taxonomists for standard genome sequencing and annotation.</title>
        <authorList>
            <consortium name="The Broad Institute Genomics Platform"/>
            <consortium name="The Broad Institute Genome Sequencing Center for Infectious Disease"/>
            <person name="Wu L."/>
            <person name="Ma J."/>
        </authorList>
    </citation>
    <scope>NUCLEOTIDE SEQUENCE [LARGE SCALE GENOMIC DNA]</scope>
    <source>
        <strain evidence="2">CGMCC 1.14993</strain>
    </source>
</reference>
<proteinExistence type="predicted"/>
<dbReference type="Proteomes" id="UP000626244">
    <property type="component" value="Unassembled WGS sequence"/>
</dbReference>
<accession>A0A8J3ACU6</accession>
<dbReference type="RefSeq" id="WP_087999088.1">
    <property type="nucleotide sequence ID" value="NZ_BMHB01000001.1"/>
</dbReference>
<name>A0A8J3ACU6_9BACI</name>
<dbReference type="AlphaFoldDB" id="A0A8J3ACU6"/>
<dbReference type="EMBL" id="BMHB01000001">
    <property type="protein sequence ID" value="GGI11552.1"/>
    <property type="molecule type" value="Genomic_DNA"/>
</dbReference>